<dbReference type="InterPro" id="IPR036052">
    <property type="entry name" value="TrpB-like_PALP_sf"/>
</dbReference>
<evidence type="ECO:0000313" key="10">
    <source>
        <dbReference type="EMBL" id="EDQ88209.1"/>
    </source>
</evidence>
<accession>A9V280</accession>
<dbReference type="AlphaFoldDB" id="A9V280"/>
<evidence type="ECO:0000313" key="11">
    <source>
        <dbReference type="Proteomes" id="UP000001357"/>
    </source>
</evidence>
<dbReference type="KEGG" id="mbr:MONBRDRAFT_37517"/>
<comment type="cofactor">
    <cofactor evidence="4">
        <name>Mg(2+)</name>
        <dbReference type="ChEBI" id="CHEBI:18420"/>
    </cofactor>
</comment>
<evidence type="ECO:0000256" key="3">
    <source>
        <dbReference type="ARBA" id="ARBA00001936"/>
    </source>
</evidence>
<keyword evidence="11" id="KW-1185">Reference proteome</keyword>
<dbReference type="EMBL" id="CH991555">
    <property type="protein sequence ID" value="EDQ88209.1"/>
    <property type="molecule type" value="Genomic_DNA"/>
</dbReference>
<comment type="cofactor">
    <cofactor evidence="3">
        <name>Mn(2+)</name>
        <dbReference type="ChEBI" id="CHEBI:29035"/>
    </cofactor>
</comment>
<dbReference type="InterPro" id="IPR000634">
    <property type="entry name" value="Ser/Thr_deHydtase_PyrdxlP-BS"/>
</dbReference>
<evidence type="ECO:0000259" key="9">
    <source>
        <dbReference type="Pfam" id="PF00291"/>
    </source>
</evidence>
<dbReference type="FunFam" id="3.40.50.1100:FF:000007">
    <property type="entry name" value="L-threonine dehydratase catabolic TdcB"/>
    <property type="match status" value="1"/>
</dbReference>
<dbReference type="Gene3D" id="3.40.50.1100">
    <property type="match status" value="2"/>
</dbReference>
<dbReference type="GO" id="GO:0005524">
    <property type="term" value="F:ATP binding"/>
    <property type="evidence" value="ECO:0000318"/>
    <property type="project" value="GO_Central"/>
</dbReference>
<evidence type="ECO:0000256" key="7">
    <source>
        <dbReference type="ARBA" id="ARBA00022898"/>
    </source>
</evidence>
<dbReference type="InParanoid" id="A9V280"/>
<keyword evidence="7" id="KW-0663">Pyridoxal phosphate</keyword>
<dbReference type="Pfam" id="PF00291">
    <property type="entry name" value="PALP"/>
    <property type="match status" value="1"/>
</dbReference>
<evidence type="ECO:0000256" key="2">
    <source>
        <dbReference type="ARBA" id="ARBA00001933"/>
    </source>
</evidence>
<evidence type="ECO:0000256" key="8">
    <source>
        <dbReference type="ARBA" id="ARBA00023239"/>
    </source>
</evidence>
<dbReference type="GeneID" id="5892131"/>
<sequence length="488" mass="51991">MAAMCAPTFEDVQAAQTRIAGKAHVTPVLTSQQMDRRAGLQLHFKCETFQKGGSFKIRGALNAISKLPDDVRDVVTHSSGNHAQAVALACQLTGRNAHIVMPDNAPAVKRAAVVDYGARVITCESTQPAREAAAEATRAALPKSALIPPYDHCDVIAGQGTMALELLEQVPGLDALIVPIGGGGMLAGICLAAKGIRPDIKVIAAEPARADDCYQSIRDQQHVLLKTYPDTVADGLRTSMGNLNWPIIRDHVDKVFTVSEHDIIQGQRLVMERMKVVIEPSAGVPVAVAMSDEFRAFAESHKLRSMMRLLSGVLLVVAAVAATDGNKPRIWNDGDGNIHINSSQTGSTNSRVFINGVDVVQELIELQQMYEQYASTLLPRVDYTGNLGCTDAMVATNVTHLVGNIELANCGGLQDLQGLQSLVSVSGNVRIHSLGALENVDALGSLTVVGGYVSIKRCRNLPSTLRAVVIALRKHTSCAGDVAYCGVI</sequence>
<proteinExistence type="inferred from homology"/>
<dbReference type="STRING" id="81824.A9V280"/>
<evidence type="ECO:0000256" key="1">
    <source>
        <dbReference type="ARBA" id="ARBA00001913"/>
    </source>
</evidence>
<dbReference type="GO" id="GO:0070179">
    <property type="term" value="P:D-serine biosynthetic process"/>
    <property type="evidence" value="ECO:0000318"/>
    <property type="project" value="GO_Central"/>
</dbReference>
<organism evidence="10 11">
    <name type="scientific">Monosiga brevicollis</name>
    <name type="common">Choanoflagellate</name>
    <dbReference type="NCBI Taxonomy" id="81824"/>
    <lineage>
        <taxon>Eukaryota</taxon>
        <taxon>Choanoflagellata</taxon>
        <taxon>Craspedida</taxon>
        <taxon>Salpingoecidae</taxon>
        <taxon>Monosiga</taxon>
    </lineage>
</organism>
<dbReference type="FunFam" id="3.40.50.1100:FF:000005">
    <property type="entry name" value="Threonine dehydratase catabolic"/>
    <property type="match status" value="1"/>
</dbReference>
<keyword evidence="6" id="KW-0460">Magnesium</keyword>
<dbReference type="InterPro" id="IPR001926">
    <property type="entry name" value="TrpB-like_PALP"/>
</dbReference>
<dbReference type="GO" id="GO:0003941">
    <property type="term" value="F:L-serine ammonia-lyase activity"/>
    <property type="evidence" value="ECO:0000318"/>
    <property type="project" value="GO_Central"/>
</dbReference>
<dbReference type="InterPro" id="IPR036941">
    <property type="entry name" value="Rcpt_L-dom_sf"/>
</dbReference>
<feature type="domain" description="Tryptophan synthase beta chain-like PALP" evidence="9">
    <location>
        <begin position="25"/>
        <end position="289"/>
    </location>
</feature>
<dbReference type="PANTHER" id="PTHR43050">
    <property type="entry name" value="SERINE / THREONINE RACEMASE FAMILY MEMBER"/>
    <property type="match status" value="1"/>
</dbReference>
<dbReference type="PROSITE" id="PS00165">
    <property type="entry name" value="DEHYDRATASE_SER_THR"/>
    <property type="match status" value="1"/>
</dbReference>
<dbReference type="FunCoup" id="A9V280">
    <property type="interactions" value="208"/>
</dbReference>
<comment type="cofactor">
    <cofactor evidence="2">
        <name>pyridoxal 5'-phosphate</name>
        <dbReference type="ChEBI" id="CHEBI:597326"/>
    </cofactor>
</comment>
<dbReference type="CDD" id="cd01562">
    <property type="entry name" value="Thr-dehyd"/>
    <property type="match status" value="1"/>
</dbReference>
<gene>
    <name evidence="10" type="ORF">MONBRDRAFT_37517</name>
</gene>
<dbReference type="GO" id="GO:0030170">
    <property type="term" value="F:pyridoxal phosphate binding"/>
    <property type="evidence" value="ECO:0000318"/>
    <property type="project" value="GO_Central"/>
</dbReference>
<dbReference type="GO" id="GO:0030378">
    <property type="term" value="F:serine racemase activity"/>
    <property type="evidence" value="ECO:0000318"/>
    <property type="project" value="GO_Central"/>
</dbReference>
<dbReference type="SUPFAM" id="SSF52058">
    <property type="entry name" value="L domain-like"/>
    <property type="match status" value="1"/>
</dbReference>
<protein>
    <recommendedName>
        <fullName evidence="9">Tryptophan synthase beta chain-like PALP domain-containing protein</fullName>
    </recommendedName>
</protein>
<keyword evidence="8" id="KW-0456">Lyase</keyword>
<dbReference type="SUPFAM" id="SSF53686">
    <property type="entry name" value="Tryptophan synthase beta subunit-like PLP-dependent enzymes"/>
    <property type="match status" value="1"/>
</dbReference>
<dbReference type="eggNOG" id="KOG1251">
    <property type="taxonomic scope" value="Eukaryota"/>
</dbReference>
<dbReference type="GO" id="GO:0000287">
    <property type="term" value="F:magnesium ion binding"/>
    <property type="evidence" value="ECO:0000318"/>
    <property type="project" value="GO_Central"/>
</dbReference>
<reference evidence="10 11" key="1">
    <citation type="journal article" date="2008" name="Nature">
        <title>The genome of the choanoflagellate Monosiga brevicollis and the origin of metazoans.</title>
        <authorList>
            <consortium name="JGI Sequencing"/>
            <person name="King N."/>
            <person name="Westbrook M.J."/>
            <person name="Young S.L."/>
            <person name="Kuo A."/>
            <person name="Abedin M."/>
            <person name="Chapman J."/>
            <person name="Fairclough S."/>
            <person name="Hellsten U."/>
            <person name="Isogai Y."/>
            <person name="Letunic I."/>
            <person name="Marr M."/>
            <person name="Pincus D."/>
            <person name="Putnam N."/>
            <person name="Rokas A."/>
            <person name="Wright K.J."/>
            <person name="Zuzow R."/>
            <person name="Dirks W."/>
            <person name="Good M."/>
            <person name="Goodstein D."/>
            <person name="Lemons D."/>
            <person name="Li W."/>
            <person name="Lyons J.B."/>
            <person name="Morris A."/>
            <person name="Nichols S."/>
            <person name="Richter D.J."/>
            <person name="Salamov A."/>
            <person name="Bork P."/>
            <person name="Lim W.A."/>
            <person name="Manning G."/>
            <person name="Miller W.T."/>
            <person name="McGinnis W."/>
            <person name="Shapiro H."/>
            <person name="Tjian R."/>
            <person name="Grigoriev I.V."/>
            <person name="Rokhsar D."/>
        </authorList>
    </citation>
    <scope>NUCLEOTIDE SEQUENCE [LARGE SCALE GENOMIC DNA]</scope>
    <source>
        <strain evidence="11">MX1 / ATCC 50154</strain>
    </source>
</reference>
<comment type="cofactor">
    <cofactor evidence="1">
        <name>Ca(2+)</name>
        <dbReference type="ChEBI" id="CHEBI:29108"/>
    </cofactor>
</comment>
<evidence type="ECO:0000256" key="5">
    <source>
        <dbReference type="ARBA" id="ARBA00010869"/>
    </source>
</evidence>
<evidence type="ECO:0000256" key="6">
    <source>
        <dbReference type="ARBA" id="ARBA00022842"/>
    </source>
</evidence>
<dbReference type="Gene3D" id="3.80.20.20">
    <property type="entry name" value="Receptor L-domain"/>
    <property type="match status" value="1"/>
</dbReference>
<name>A9V280_MONBE</name>
<dbReference type="Proteomes" id="UP000001357">
    <property type="component" value="Unassembled WGS sequence"/>
</dbReference>
<evidence type="ECO:0000256" key="4">
    <source>
        <dbReference type="ARBA" id="ARBA00001946"/>
    </source>
</evidence>
<dbReference type="RefSeq" id="XP_001746802.1">
    <property type="nucleotide sequence ID" value="XM_001746750.1"/>
</dbReference>
<dbReference type="PANTHER" id="PTHR43050:SF1">
    <property type="entry name" value="SERINE RACEMASE"/>
    <property type="match status" value="1"/>
</dbReference>
<comment type="similarity">
    <text evidence="5">Belongs to the serine/threonine dehydratase family.</text>
</comment>